<sequence length="264" mass="27515">MGIARGNTIFGSQGKLWSELLPPSATPHSVTPLLSAIIFFIHPHTSAEGVFSLNSLTVASSSCCSFLGSVTTNTDAASTSVRNNDTALDSATELSGSLATNSFPKFVELNPPLAVQLVRRRPGRGVLGAVKLGFRLRWRKSDLGDGFGFAVGGCLGGAIFANTIALEAAIPLRSSDTQSGLTQWSFSSFLGSVTTNADAASTSARNSDTALDSATELSGSLATNSFPKFVELNPPLAVQLVRRRPGRGVLGGGEIRVSVDVEKE</sequence>
<protein>
    <submittedName>
        <fullName evidence="1">Uncharacterized protein</fullName>
    </submittedName>
</protein>
<reference evidence="1 2" key="1">
    <citation type="submission" date="2024-01" db="EMBL/GenBank/DDBJ databases">
        <title>Genome assemblies of Stephania.</title>
        <authorList>
            <person name="Yang L."/>
        </authorList>
    </citation>
    <scope>NUCLEOTIDE SEQUENCE [LARGE SCALE GENOMIC DNA]</scope>
    <source>
        <strain evidence="1">QJT</strain>
        <tissue evidence="1">Leaf</tissue>
    </source>
</reference>
<dbReference type="Proteomes" id="UP001417504">
    <property type="component" value="Unassembled WGS sequence"/>
</dbReference>
<accession>A0AAP0E5P6</accession>
<comment type="caution">
    <text evidence="1">The sequence shown here is derived from an EMBL/GenBank/DDBJ whole genome shotgun (WGS) entry which is preliminary data.</text>
</comment>
<organism evidence="1 2">
    <name type="scientific">Stephania japonica</name>
    <dbReference type="NCBI Taxonomy" id="461633"/>
    <lineage>
        <taxon>Eukaryota</taxon>
        <taxon>Viridiplantae</taxon>
        <taxon>Streptophyta</taxon>
        <taxon>Embryophyta</taxon>
        <taxon>Tracheophyta</taxon>
        <taxon>Spermatophyta</taxon>
        <taxon>Magnoliopsida</taxon>
        <taxon>Ranunculales</taxon>
        <taxon>Menispermaceae</taxon>
        <taxon>Menispermoideae</taxon>
        <taxon>Cissampelideae</taxon>
        <taxon>Stephania</taxon>
    </lineage>
</organism>
<evidence type="ECO:0000313" key="2">
    <source>
        <dbReference type="Proteomes" id="UP001417504"/>
    </source>
</evidence>
<name>A0AAP0E5P6_9MAGN</name>
<evidence type="ECO:0000313" key="1">
    <source>
        <dbReference type="EMBL" id="KAK9084767.1"/>
    </source>
</evidence>
<dbReference type="EMBL" id="JBBNAE010000011">
    <property type="protein sequence ID" value="KAK9084767.1"/>
    <property type="molecule type" value="Genomic_DNA"/>
</dbReference>
<proteinExistence type="predicted"/>
<dbReference type="AlphaFoldDB" id="A0AAP0E5P6"/>
<keyword evidence="2" id="KW-1185">Reference proteome</keyword>
<gene>
    <name evidence="1" type="ORF">Sjap_025178</name>
</gene>